<dbReference type="InterPro" id="IPR052942">
    <property type="entry name" value="LPS_cholinephosphotransferase"/>
</dbReference>
<comment type="caution">
    <text evidence="1">The sequence shown here is derived from an EMBL/GenBank/DDBJ whole genome shotgun (WGS) entry which is preliminary data.</text>
</comment>
<dbReference type="PANTHER" id="PTHR43404">
    <property type="entry name" value="LIPOPOLYSACCHARIDE CHOLINEPHOSPHOTRANSFERASE LICD"/>
    <property type="match status" value="1"/>
</dbReference>
<evidence type="ECO:0008006" key="3">
    <source>
        <dbReference type="Google" id="ProtNLM"/>
    </source>
</evidence>
<proteinExistence type="predicted"/>
<protein>
    <recommendedName>
        <fullName evidence="3">LicD family protein</fullName>
    </recommendedName>
</protein>
<evidence type="ECO:0000313" key="2">
    <source>
        <dbReference type="Proteomes" id="UP001600943"/>
    </source>
</evidence>
<organism evidence="1 2">
    <name type="scientific">Blautia hominis</name>
    <dbReference type="NCBI Taxonomy" id="2025493"/>
    <lineage>
        <taxon>Bacteria</taxon>
        <taxon>Bacillati</taxon>
        <taxon>Bacillota</taxon>
        <taxon>Clostridia</taxon>
        <taxon>Lachnospirales</taxon>
        <taxon>Lachnospiraceae</taxon>
        <taxon>Blautia</taxon>
    </lineage>
</organism>
<evidence type="ECO:0000313" key="1">
    <source>
        <dbReference type="EMBL" id="GAA6408628.1"/>
    </source>
</evidence>
<dbReference type="RefSeq" id="WP_369861238.1">
    <property type="nucleotide sequence ID" value="NZ_BAABYW010000001.1"/>
</dbReference>
<sequence length="234" mass="27279">MNKIKQIWYNIKRIPFIEDNYERLIGQKKIAKKMQHQQEEIQNNGVKYLNLVESSMNKSGGLYYAYAGTLLGIVRDKRLIKWDLDIDFAVVITDDFSWNDLQKVMAKSGFKKIREFVFEGLVTEQTYQVDRLTIDFFGQFYDGKRMIQYSYDKLDEVEYASNSEYSVYLVTLPKVNKTKYIEVDGVNVSVPCNAEEILASIYNDDWKIPNPTWKSNSGKCSLLLKGKIGHQIMD</sequence>
<dbReference type="PANTHER" id="PTHR43404:SF2">
    <property type="entry name" value="LIPOPOLYSACCHARIDE CHOLINEPHOSPHOTRANSFERASE LICD"/>
    <property type="match status" value="1"/>
</dbReference>
<accession>A0ABQ0BAZ0</accession>
<gene>
    <name evidence="1" type="ORF">K040078D81_27450</name>
</gene>
<name>A0ABQ0BAZ0_9FIRM</name>
<keyword evidence="2" id="KW-1185">Reference proteome</keyword>
<dbReference type="Proteomes" id="UP001600943">
    <property type="component" value="Unassembled WGS sequence"/>
</dbReference>
<reference evidence="1 2" key="1">
    <citation type="submission" date="2024-04" db="EMBL/GenBank/DDBJ databases">
        <title>Defined microbial consortia suppress multidrug-resistant proinflammatory Enterobacteriaceae via ecological control.</title>
        <authorList>
            <person name="Furuichi M."/>
            <person name="Kawaguchi T."/>
            <person name="Pust M."/>
            <person name="Yasuma K."/>
            <person name="Plichta D."/>
            <person name="Hasegawa N."/>
            <person name="Ohya T."/>
            <person name="Bhattarai S."/>
            <person name="Sasajima S."/>
            <person name="Aoto Y."/>
            <person name="Tuganbaev T."/>
            <person name="Yaginuma M."/>
            <person name="Ueda M."/>
            <person name="Okahashi N."/>
            <person name="Amafuji K."/>
            <person name="Kiridooshi Y."/>
            <person name="Sugita K."/>
            <person name="Strazar M."/>
            <person name="Skelly A."/>
            <person name="Suda W."/>
            <person name="Hattori M."/>
            <person name="Nakamoto N."/>
            <person name="Caballero S."/>
            <person name="Norman J."/>
            <person name="Olle B."/>
            <person name="Tanoue T."/>
            <person name="Arita M."/>
            <person name="Bucci V."/>
            <person name="Atarashi K."/>
            <person name="Xavier R."/>
            <person name="Honda K."/>
        </authorList>
    </citation>
    <scope>NUCLEOTIDE SEQUENCE [LARGE SCALE GENOMIC DNA]</scope>
    <source>
        <strain evidence="2">k04-0078-D8-1</strain>
    </source>
</reference>
<dbReference type="EMBL" id="BAABYW010000001">
    <property type="protein sequence ID" value="GAA6408628.1"/>
    <property type="molecule type" value="Genomic_DNA"/>
</dbReference>